<dbReference type="Pfam" id="PF13541">
    <property type="entry name" value="ChlI"/>
    <property type="match status" value="1"/>
</dbReference>
<feature type="domain" description="AAA+ ATPase" evidence="2">
    <location>
        <begin position="225"/>
        <end position="411"/>
    </location>
</feature>
<dbReference type="SUPFAM" id="SSF52540">
    <property type="entry name" value="P-loop containing nucleoside triphosphate hydrolases"/>
    <property type="match status" value="1"/>
</dbReference>
<dbReference type="EMBL" id="JASKHM010000009">
    <property type="protein sequence ID" value="MEQ4483958.1"/>
    <property type="molecule type" value="Genomic_DNA"/>
</dbReference>
<accession>A0ABV1KV09</accession>
<dbReference type="SMART" id="SM00382">
    <property type="entry name" value="AAA"/>
    <property type="match status" value="1"/>
</dbReference>
<dbReference type="InterPro" id="IPR004482">
    <property type="entry name" value="Mg_chelat-rel"/>
</dbReference>
<sequence>MYVKIMSASVLGVEGRLIEVEVNICSGLPQVSVVGLPDSAVRESVERVRAAIQNGGMKFPMDRITINLAPADLRKEGSAFDLAIAAGILCASGQVDERLLDDTMFIGELSLNGTVRTVPGVLPMTELARNTGIRRVIVPQDAVTEASLISGIEVFGISSLEEWINGFIDDRDTSFNSASRTKFLANDLQAVQSRWGSGEQESEIDLSDVIGQEQGKRALLIAASGMHNLLFIGPPGTGKTMLCRRLPTLMPPLDDKEALSVTKIFSVCGKLDNGHSGLIRRRTFRAPHHSISTAGLIGGGSMPKPGEVTLAHHGILFLDEMPEFSRTSLEALRQPLEDREVTIGRALGVCRFPARFMLAASMNPCPCGYYGGGVDDRPCTCTPTGIARYRARMSGPLADRLDLQVELPRQAVRQGTNVGMTSAQAREIVMDAVRRQKTRYAKHGFQWNSQLQGPLLKKYAKLSSDAEMMLQQVYDQLGLSFRAHDRILKMSRTIADLAGKETIRLEDVAEAISYRCLDKAAE</sequence>
<organism evidence="3 4">
    <name type="scientific">Cohnella silvisoli</name>
    <dbReference type="NCBI Taxonomy" id="2873699"/>
    <lineage>
        <taxon>Bacteria</taxon>
        <taxon>Bacillati</taxon>
        <taxon>Bacillota</taxon>
        <taxon>Bacilli</taxon>
        <taxon>Bacillales</taxon>
        <taxon>Paenibacillaceae</taxon>
        <taxon>Cohnella</taxon>
    </lineage>
</organism>
<evidence type="ECO:0000313" key="4">
    <source>
        <dbReference type="Proteomes" id="UP001493487"/>
    </source>
</evidence>
<dbReference type="Gene3D" id="3.40.50.300">
    <property type="entry name" value="P-loop containing nucleotide triphosphate hydrolases"/>
    <property type="match status" value="1"/>
</dbReference>
<protein>
    <submittedName>
        <fullName evidence="3">YifB family Mg chelatase-like AAA ATPase</fullName>
    </submittedName>
</protein>
<comment type="similarity">
    <text evidence="1">Belongs to the Mg-chelatase subunits D/I family. ComM subfamily.</text>
</comment>
<dbReference type="InterPro" id="IPR000523">
    <property type="entry name" value="Mg_chelatse_chII-like_cat_dom"/>
</dbReference>
<dbReference type="Proteomes" id="UP001493487">
    <property type="component" value="Unassembled WGS sequence"/>
</dbReference>
<dbReference type="InterPro" id="IPR027417">
    <property type="entry name" value="P-loop_NTPase"/>
</dbReference>
<proteinExistence type="inferred from homology"/>
<dbReference type="InterPro" id="IPR025158">
    <property type="entry name" value="Mg_chelat-rel_C"/>
</dbReference>
<dbReference type="RefSeq" id="WP_232186337.1">
    <property type="nucleotide sequence ID" value="NZ_JAIOAP010000008.1"/>
</dbReference>
<dbReference type="InterPro" id="IPR003593">
    <property type="entry name" value="AAA+_ATPase"/>
</dbReference>
<dbReference type="InterPro" id="IPR014721">
    <property type="entry name" value="Ribsml_uS5_D2-typ_fold_subgr"/>
</dbReference>
<keyword evidence="4" id="KW-1185">Reference proteome</keyword>
<gene>
    <name evidence="3" type="ORF">QJS35_16290</name>
</gene>
<evidence type="ECO:0000256" key="1">
    <source>
        <dbReference type="ARBA" id="ARBA00006354"/>
    </source>
</evidence>
<dbReference type="Pfam" id="PF01078">
    <property type="entry name" value="Mg_chelatase"/>
    <property type="match status" value="1"/>
</dbReference>
<dbReference type="PANTHER" id="PTHR32039:SF7">
    <property type="entry name" value="COMPETENCE PROTEIN COMM"/>
    <property type="match status" value="1"/>
</dbReference>
<name>A0ABV1KV09_9BACL</name>
<reference evidence="3 4" key="1">
    <citation type="journal article" date="2023" name="Genome Announc.">
        <title>Pan-Genome Analyses of the Genus Cohnella and Proposal of the Novel Species Cohnella silvisoli sp. nov., Isolated from Forest Soil.</title>
        <authorList>
            <person name="Wang C."/>
            <person name="Mao L."/>
            <person name="Bao G."/>
            <person name="Zhu H."/>
        </authorList>
    </citation>
    <scope>NUCLEOTIDE SEQUENCE [LARGE SCALE GENOMIC DNA]</scope>
    <source>
        <strain evidence="3 4">NL03-T5-1</strain>
    </source>
</reference>
<evidence type="ECO:0000313" key="3">
    <source>
        <dbReference type="EMBL" id="MEQ4483958.1"/>
    </source>
</evidence>
<dbReference type="SUPFAM" id="SSF54211">
    <property type="entry name" value="Ribosomal protein S5 domain 2-like"/>
    <property type="match status" value="1"/>
</dbReference>
<dbReference type="InterPro" id="IPR045006">
    <property type="entry name" value="CHLI-like"/>
</dbReference>
<dbReference type="CDD" id="cd00009">
    <property type="entry name" value="AAA"/>
    <property type="match status" value="1"/>
</dbReference>
<evidence type="ECO:0000259" key="2">
    <source>
        <dbReference type="SMART" id="SM00382"/>
    </source>
</evidence>
<dbReference type="InterPro" id="IPR020568">
    <property type="entry name" value="Ribosomal_Su5_D2-typ_SF"/>
</dbReference>
<dbReference type="PANTHER" id="PTHR32039">
    <property type="entry name" value="MAGNESIUM-CHELATASE SUBUNIT CHLI"/>
    <property type="match status" value="1"/>
</dbReference>
<comment type="caution">
    <text evidence="3">The sequence shown here is derived from an EMBL/GenBank/DDBJ whole genome shotgun (WGS) entry which is preliminary data.</text>
</comment>
<dbReference type="Pfam" id="PF13335">
    <property type="entry name" value="Mg_chelatase_C"/>
    <property type="match status" value="1"/>
</dbReference>
<dbReference type="Gene3D" id="3.30.230.10">
    <property type="match status" value="1"/>
</dbReference>
<dbReference type="NCBIfam" id="TIGR00368">
    <property type="entry name" value="YifB family Mg chelatase-like AAA ATPase"/>
    <property type="match status" value="1"/>
</dbReference>